<dbReference type="Proteomes" id="UP000307440">
    <property type="component" value="Unassembled WGS sequence"/>
</dbReference>
<evidence type="ECO:0000313" key="3">
    <source>
        <dbReference type="EMBL" id="TFK29117.1"/>
    </source>
</evidence>
<sequence length="539" mass="58692">MSTADAVLLIHDSSSPIFEYRESEPLEVGRNWTFEEQNPEREAQRYDNTTSYIYGSVEAAKPSSLALSFQGTSVSLFGPNWEAETSSDDTLFGISWRIDGSLNWRNITTNGDLPFDVRASGQWFTSPTLSDAFHRLEIEFRGFVRVDLDYAVVTGGTLDRYNNQTAIIVDDNQLSEIFYFGSWRFATIGLEIDPSRLWHFPFQNGTHRTATVGSGFRFKFSGTAIRIYGVKDRERGGALSLDFTLDNGPPETKKYDITPLNGSQGTALPIFAVPQFPNWLMAEFTGLAPGEHTLTANLTSIDNIKELIFDYVVYTPDFPNLGSKPKYDVSLLDPAFDKQESGSGGGNLGSRTIGAIVGGVLGAVALIAILFLVWSWRRRSKRRAGDTGVTVVPPDGILPYDILGAASPPPYTEMREAPEGGGDAVNQGVYLKGAQQPANGHLSAEHRLGTHGALRSMSSKARMRDSRSGSPSSTPTSSPSHRHDENQTSSGFGTSSAQQSSQQSIPSVSDELQRRPRASSIASTTLAPPTYISTPTGGF</sequence>
<dbReference type="STRING" id="230819.A0A5C3L8I7"/>
<dbReference type="AlphaFoldDB" id="A0A5C3L8I7"/>
<feature type="compositionally biased region" description="Low complexity" evidence="1">
    <location>
        <begin position="487"/>
        <end position="509"/>
    </location>
</feature>
<keyword evidence="2" id="KW-0472">Membrane</keyword>
<keyword evidence="4" id="KW-1185">Reference proteome</keyword>
<evidence type="ECO:0000256" key="1">
    <source>
        <dbReference type="SAM" id="MobiDB-lite"/>
    </source>
</evidence>
<feature type="compositionally biased region" description="Polar residues" evidence="1">
    <location>
        <begin position="520"/>
        <end position="539"/>
    </location>
</feature>
<reference evidence="3 4" key="1">
    <citation type="journal article" date="2019" name="Nat. Ecol. Evol.">
        <title>Megaphylogeny resolves global patterns of mushroom evolution.</title>
        <authorList>
            <person name="Varga T."/>
            <person name="Krizsan K."/>
            <person name="Foldi C."/>
            <person name="Dima B."/>
            <person name="Sanchez-Garcia M."/>
            <person name="Sanchez-Ramirez S."/>
            <person name="Szollosi G.J."/>
            <person name="Szarkandi J.G."/>
            <person name="Papp V."/>
            <person name="Albert L."/>
            <person name="Andreopoulos W."/>
            <person name="Angelini C."/>
            <person name="Antonin V."/>
            <person name="Barry K.W."/>
            <person name="Bougher N.L."/>
            <person name="Buchanan P."/>
            <person name="Buyck B."/>
            <person name="Bense V."/>
            <person name="Catcheside P."/>
            <person name="Chovatia M."/>
            <person name="Cooper J."/>
            <person name="Damon W."/>
            <person name="Desjardin D."/>
            <person name="Finy P."/>
            <person name="Geml J."/>
            <person name="Haridas S."/>
            <person name="Hughes K."/>
            <person name="Justo A."/>
            <person name="Karasinski D."/>
            <person name="Kautmanova I."/>
            <person name="Kiss B."/>
            <person name="Kocsube S."/>
            <person name="Kotiranta H."/>
            <person name="LaButti K.M."/>
            <person name="Lechner B.E."/>
            <person name="Liimatainen K."/>
            <person name="Lipzen A."/>
            <person name="Lukacs Z."/>
            <person name="Mihaltcheva S."/>
            <person name="Morgado L.N."/>
            <person name="Niskanen T."/>
            <person name="Noordeloos M.E."/>
            <person name="Ohm R.A."/>
            <person name="Ortiz-Santana B."/>
            <person name="Ovrebo C."/>
            <person name="Racz N."/>
            <person name="Riley R."/>
            <person name="Savchenko A."/>
            <person name="Shiryaev A."/>
            <person name="Soop K."/>
            <person name="Spirin V."/>
            <person name="Szebenyi C."/>
            <person name="Tomsovsky M."/>
            <person name="Tulloss R.E."/>
            <person name="Uehling J."/>
            <person name="Grigoriev I.V."/>
            <person name="Vagvolgyi C."/>
            <person name="Papp T."/>
            <person name="Martin F.M."/>
            <person name="Miettinen O."/>
            <person name="Hibbett D.S."/>
            <person name="Nagy L.G."/>
        </authorList>
    </citation>
    <scope>NUCLEOTIDE SEQUENCE [LARGE SCALE GENOMIC DNA]</scope>
    <source>
        <strain evidence="3 4">CBS 121175</strain>
    </source>
</reference>
<keyword evidence="2" id="KW-1133">Transmembrane helix</keyword>
<name>A0A5C3L8I7_COPMA</name>
<dbReference type="Gene3D" id="2.60.120.260">
    <property type="entry name" value="Galactose-binding domain-like"/>
    <property type="match status" value="1"/>
</dbReference>
<feature type="transmembrane region" description="Helical" evidence="2">
    <location>
        <begin position="353"/>
        <end position="374"/>
    </location>
</feature>
<evidence type="ECO:0000313" key="4">
    <source>
        <dbReference type="Proteomes" id="UP000307440"/>
    </source>
</evidence>
<proteinExistence type="predicted"/>
<feature type="region of interest" description="Disordered" evidence="1">
    <location>
        <begin position="450"/>
        <end position="539"/>
    </location>
</feature>
<evidence type="ECO:0000256" key="2">
    <source>
        <dbReference type="SAM" id="Phobius"/>
    </source>
</evidence>
<dbReference type="OrthoDB" id="2756615at2759"/>
<protein>
    <submittedName>
        <fullName evidence="3">Uncharacterized protein</fullName>
    </submittedName>
</protein>
<organism evidence="3 4">
    <name type="scientific">Coprinopsis marcescibilis</name>
    <name type="common">Agaric fungus</name>
    <name type="synonym">Psathyrella marcescibilis</name>
    <dbReference type="NCBI Taxonomy" id="230819"/>
    <lineage>
        <taxon>Eukaryota</taxon>
        <taxon>Fungi</taxon>
        <taxon>Dikarya</taxon>
        <taxon>Basidiomycota</taxon>
        <taxon>Agaricomycotina</taxon>
        <taxon>Agaricomycetes</taxon>
        <taxon>Agaricomycetidae</taxon>
        <taxon>Agaricales</taxon>
        <taxon>Agaricineae</taxon>
        <taxon>Psathyrellaceae</taxon>
        <taxon>Coprinopsis</taxon>
    </lineage>
</organism>
<accession>A0A5C3L8I7</accession>
<dbReference type="EMBL" id="ML210151">
    <property type="protein sequence ID" value="TFK29117.1"/>
    <property type="molecule type" value="Genomic_DNA"/>
</dbReference>
<keyword evidence="2" id="KW-0812">Transmembrane</keyword>
<feature type="compositionally biased region" description="Low complexity" evidence="1">
    <location>
        <begin position="468"/>
        <end position="479"/>
    </location>
</feature>
<gene>
    <name evidence="3" type="ORF">FA15DRAFT_752905</name>
</gene>